<feature type="non-terminal residue" evidence="2">
    <location>
        <position position="1"/>
    </location>
</feature>
<evidence type="ECO:0000256" key="1">
    <source>
        <dbReference type="SAM" id="MobiDB-lite"/>
    </source>
</evidence>
<feature type="compositionally biased region" description="Basic residues" evidence="1">
    <location>
        <begin position="27"/>
        <end position="38"/>
    </location>
</feature>
<feature type="non-terminal residue" evidence="2">
    <location>
        <position position="262"/>
    </location>
</feature>
<feature type="compositionally biased region" description="Basic and acidic residues" evidence="1">
    <location>
        <begin position="206"/>
        <end position="225"/>
    </location>
</feature>
<feature type="compositionally biased region" description="Basic and acidic residues" evidence="1">
    <location>
        <begin position="12"/>
        <end position="26"/>
    </location>
</feature>
<name>A0A6J4HA68_9PSEU</name>
<dbReference type="GO" id="GO:0018578">
    <property type="term" value="F:protocatechuate 3,4-dioxygenase activity"/>
    <property type="evidence" value="ECO:0007669"/>
    <property type="project" value="UniProtKB-EC"/>
</dbReference>
<feature type="compositionally biased region" description="Basic and acidic residues" evidence="1">
    <location>
        <begin position="146"/>
        <end position="162"/>
    </location>
</feature>
<dbReference type="EC" id="1.13.11.3" evidence="2"/>
<feature type="compositionally biased region" description="Basic residues" evidence="1">
    <location>
        <begin position="65"/>
        <end position="80"/>
    </location>
</feature>
<organism evidence="2">
    <name type="scientific">uncultured Actinomycetospora sp</name>
    <dbReference type="NCBI Taxonomy" id="1135996"/>
    <lineage>
        <taxon>Bacteria</taxon>
        <taxon>Bacillati</taxon>
        <taxon>Actinomycetota</taxon>
        <taxon>Actinomycetes</taxon>
        <taxon>Pseudonocardiales</taxon>
        <taxon>Pseudonocardiaceae</taxon>
        <taxon>Actinomycetospora</taxon>
        <taxon>environmental samples</taxon>
    </lineage>
</organism>
<sequence>DHHRRCPRPGPAHRDAAGGLRRDRDGRRRRAAYRRPPRPRLPPVPQHRPARAAAPARGVAAEPHRARRAGVRHRRRHPHRGRPDPPPHGRSPRGADHRHRAGDRRRRTAGAEPARGDLAGQRLGPLPPRGRPAPRPARPELHRRRAGADRRGRHLPFRDDQAGRLPVAQPHQRLAAGAHPLLAVRHGVHAAPRDADVLPGRPAVRPRPDLPVGHRREGPAAADRRLRPRRHRARVGAGLPLGHRPRRGPRHAARHRRSRRSL</sequence>
<keyword evidence="2" id="KW-0223">Dioxygenase</keyword>
<feature type="region of interest" description="Disordered" evidence="1">
    <location>
        <begin position="193"/>
        <end position="262"/>
    </location>
</feature>
<feature type="compositionally biased region" description="Basic residues" evidence="1">
    <location>
        <begin position="243"/>
        <end position="262"/>
    </location>
</feature>
<gene>
    <name evidence="2" type="ORF">AVDCRST_MAG54-472</name>
</gene>
<proteinExistence type="predicted"/>
<keyword evidence="2" id="KW-0560">Oxidoreductase</keyword>
<feature type="compositionally biased region" description="Low complexity" evidence="1">
    <location>
        <begin position="51"/>
        <end position="61"/>
    </location>
</feature>
<evidence type="ECO:0000313" key="2">
    <source>
        <dbReference type="EMBL" id="CAA9218915.1"/>
    </source>
</evidence>
<protein>
    <submittedName>
        <fullName evidence="2">Protocatechuate 3,4-dioxygenase beta chain</fullName>
        <ecNumber evidence="2">1.13.11.3</ecNumber>
    </submittedName>
</protein>
<feature type="compositionally biased region" description="Pro residues" evidence="1">
    <location>
        <begin position="125"/>
        <end position="136"/>
    </location>
</feature>
<accession>A0A6J4HA68</accession>
<dbReference type="EMBL" id="CADCTH010000064">
    <property type="protein sequence ID" value="CAA9218915.1"/>
    <property type="molecule type" value="Genomic_DNA"/>
</dbReference>
<feature type="compositionally biased region" description="Basic residues" evidence="1">
    <location>
        <begin position="96"/>
        <end position="108"/>
    </location>
</feature>
<reference evidence="2" key="1">
    <citation type="submission" date="2020-02" db="EMBL/GenBank/DDBJ databases">
        <authorList>
            <person name="Meier V. D."/>
        </authorList>
    </citation>
    <scope>NUCLEOTIDE SEQUENCE</scope>
    <source>
        <strain evidence="2">AVDCRST_MAG54</strain>
    </source>
</reference>
<feature type="region of interest" description="Disordered" evidence="1">
    <location>
        <begin position="1"/>
        <end position="165"/>
    </location>
</feature>
<dbReference type="AlphaFoldDB" id="A0A6J4HA68"/>